<evidence type="ECO:0000313" key="1">
    <source>
        <dbReference type="EMBL" id="PAV24097.1"/>
    </source>
</evidence>
<accession>A0A286UWW8</accession>
<proteinExistence type="predicted"/>
<name>A0A286UWW8_9AGAM</name>
<dbReference type="InParanoid" id="A0A286UWW8"/>
<comment type="caution">
    <text evidence="1">The sequence shown here is derived from an EMBL/GenBank/DDBJ whole genome shotgun (WGS) entry which is preliminary data.</text>
</comment>
<dbReference type="EMBL" id="NBII01000001">
    <property type="protein sequence ID" value="PAV24097.1"/>
    <property type="molecule type" value="Genomic_DNA"/>
</dbReference>
<keyword evidence="2" id="KW-1185">Reference proteome</keyword>
<sequence length="76" mass="8569">MASQSALCKGALSLFGTTLSQPRGASYRSKTDKLRLRRETLGLAISIEMRMFLGWLTKAFKTKFINLYSAFGLDFR</sequence>
<dbReference type="Proteomes" id="UP000217199">
    <property type="component" value="Unassembled WGS sequence"/>
</dbReference>
<dbReference type="AlphaFoldDB" id="A0A286UWW8"/>
<protein>
    <submittedName>
        <fullName evidence="1">Uncharacterized protein</fullName>
    </submittedName>
</protein>
<evidence type="ECO:0000313" key="2">
    <source>
        <dbReference type="Proteomes" id="UP000217199"/>
    </source>
</evidence>
<reference evidence="1 2" key="1">
    <citation type="journal article" date="2017" name="Mol. Ecol.">
        <title>Comparative and population genomic landscape of Phellinus noxius: A hypervariable fungus causing root rot in trees.</title>
        <authorList>
            <person name="Chung C.L."/>
            <person name="Lee T.J."/>
            <person name="Akiba M."/>
            <person name="Lee H.H."/>
            <person name="Kuo T.H."/>
            <person name="Liu D."/>
            <person name="Ke H.M."/>
            <person name="Yokoi T."/>
            <person name="Roa M.B."/>
            <person name="Lu M.J."/>
            <person name="Chang Y.Y."/>
            <person name="Ann P.J."/>
            <person name="Tsai J.N."/>
            <person name="Chen C.Y."/>
            <person name="Tzean S.S."/>
            <person name="Ota Y."/>
            <person name="Hattori T."/>
            <person name="Sahashi N."/>
            <person name="Liou R.F."/>
            <person name="Kikuchi T."/>
            <person name="Tsai I.J."/>
        </authorList>
    </citation>
    <scope>NUCLEOTIDE SEQUENCE [LARGE SCALE GENOMIC DNA]</scope>
    <source>
        <strain evidence="1 2">FFPRI411160</strain>
    </source>
</reference>
<gene>
    <name evidence="1" type="ORF">PNOK_0116500</name>
</gene>
<organism evidence="1 2">
    <name type="scientific">Pyrrhoderma noxium</name>
    <dbReference type="NCBI Taxonomy" id="2282107"/>
    <lineage>
        <taxon>Eukaryota</taxon>
        <taxon>Fungi</taxon>
        <taxon>Dikarya</taxon>
        <taxon>Basidiomycota</taxon>
        <taxon>Agaricomycotina</taxon>
        <taxon>Agaricomycetes</taxon>
        <taxon>Hymenochaetales</taxon>
        <taxon>Hymenochaetaceae</taxon>
        <taxon>Pyrrhoderma</taxon>
    </lineage>
</organism>